<keyword evidence="6 8" id="KW-0472">Membrane</keyword>
<evidence type="ECO:0000256" key="7">
    <source>
        <dbReference type="SAM" id="MobiDB-lite"/>
    </source>
</evidence>
<dbReference type="Pfam" id="PF07690">
    <property type="entry name" value="MFS_1"/>
    <property type="match status" value="1"/>
</dbReference>
<organism evidence="10 11">
    <name type="scientific">Nocardia aurea</name>
    <dbReference type="NCBI Taxonomy" id="2144174"/>
    <lineage>
        <taxon>Bacteria</taxon>
        <taxon>Bacillati</taxon>
        <taxon>Actinomycetota</taxon>
        <taxon>Actinomycetes</taxon>
        <taxon>Mycobacteriales</taxon>
        <taxon>Nocardiaceae</taxon>
        <taxon>Nocardia</taxon>
    </lineage>
</organism>
<keyword evidence="11" id="KW-1185">Reference proteome</keyword>
<dbReference type="CDD" id="cd17502">
    <property type="entry name" value="MFS_Azr1_MDR_like"/>
    <property type="match status" value="1"/>
</dbReference>
<dbReference type="Proteomes" id="UP001551695">
    <property type="component" value="Unassembled WGS sequence"/>
</dbReference>
<feature type="transmembrane region" description="Helical" evidence="8">
    <location>
        <begin position="243"/>
        <end position="261"/>
    </location>
</feature>
<gene>
    <name evidence="10" type="ORF">AB0I48_30340</name>
</gene>
<feature type="transmembrane region" description="Helical" evidence="8">
    <location>
        <begin position="55"/>
        <end position="74"/>
    </location>
</feature>
<sequence>MTAPAATESPAGFTHKQILTILSGLMLGMLLAALDQTIVSTAIRTIADDLHGYSMQAWATTAYLITATLATPLYGKLSDMYGRKPFFMIGIAIFVFGSLLCTLAQTMYQLAIFRAVQGLGAGGLMSLALAILGDIVSPRERARYQGYFLAVFGTSSVIGPVAGGVLAGAGSILGVSGWRWVFLVNVPLGLIALFVVSRVLKLPRKPHSTDRVDWWGVLVLAIGLVPLLIVAEQGHQWGWGSPGAVICYVVGVLGIIGFVMVERGLKDAALIPLRIFSNSTFSLGVIISFVTGAAMFGGIALLPQYLQVVRGASPTMAGLQMLPMVLGMMTGSIISGQLISRTGRYKRFPLIGVITLTIGMLLLHFLDADSPLWVVMAFMAISGFGLGNLMQPLTLALQNALPAKDMGVSTAAATFFRQIGGTFGVAIFLSVLFARMTPNISGELQSASADPQFRAAVVAGAQSTNPADVALAKGLLAQDTSAAGEVLKDSSIIQQLSPELARPFQVGFANSMSTVFLVAVAASLIGLILVLFWKELPLRMLGGIQAADGEAAAKSLVDAEMELVERTGLPLAGGESVQPLVDEPPGEPDGSVAERKGTTSSATNGLTKKVNEVDRENA</sequence>
<feature type="transmembrane region" description="Helical" evidence="8">
    <location>
        <begin position="21"/>
        <end position="43"/>
    </location>
</feature>
<feature type="transmembrane region" description="Helical" evidence="8">
    <location>
        <begin position="212"/>
        <end position="231"/>
    </location>
</feature>
<feature type="domain" description="Major facilitator superfamily (MFS) profile" evidence="9">
    <location>
        <begin position="21"/>
        <end position="538"/>
    </location>
</feature>
<feature type="transmembrane region" description="Helical" evidence="8">
    <location>
        <begin position="86"/>
        <end position="105"/>
    </location>
</feature>
<dbReference type="NCBIfam" id="TIGR00711">
    <property type="entry name" value="efflux_EmrB"/>
    <property type="match status" value="1"/>
</dbReference>
<evidence type="ECO:0000313" key="10">
    <source>
        <dbReference type="EMBL" id="MEV0711867.1"/>
    </source>
</evidence>
<dbReference type="InterPro" id="IPR020846">
    <property type="entry name" value="MFS_dom"/>
</dbReference>
<evidence type="ECO:0000256" key="8">
    <source>
        <dbReference type="SAM" id="Phobius"/>
    </source>
</evidence>
<dbReference type="PANTHER" id="PTHR23501:SF197">
    <property type="entry name" value="COMD"/>
    <property type="match status" value="1"/>
</dbReference>
<reference evidence="10 11" key="1">
    <citation type="submission" date="2024-06" db="EMBL/GenBank/DDBJ databases">
        <title>The Natural Products Discovery Center: Release of the First 8490 Sequenced Strains for Exploring Actinobacteria Biosynthetic Diversity.</title>
        <authorList>
            <person name="Kalkreuter E."/>
            <person name="Kautsar S.A."/>
            <person name="Yang D."/>
            <person name="Bader C.D."/>
            <person name="Teijaro C.N."/>
            <person name="Fluegel L."/>
            <person name="Davis C.M."/>
            <person name="Simpson J.R."/>
            <person name="Lauterbach L."/>
            <person name="Steele A.D."/>
            <person name="Gui C."/>
            <person name="Meng S."/>
            <person name="Li G."/>
            <person name="Viehrig K."/>
            <person name="Ye F."/>
            <person name="Su P."/>
            <person name="Kiefer A.F."/>
            <person name="Nichols A."/>
            <person name="Cepeda A.J."/>
            <person name="Yan W."/>
            <person name="Fan B."/>
            <person name="Jiang Y."/>
            <person name="Adhikari A."/>
            <person name="Zheng C.-J."/>
            <person name="Schuster L."/>
            <person name="Cowan T.M."/>
            <person name="Smanski M.J."/>
            <person name="Chevrette M.G."/>
            <person name="De Carvalho L.P.S."/>
            <person name="Shen B."/>
        </authorList>
    </citation>
    <scope>NUCLEOTIDE SEQUENCE [LARGE SCALE GENOMIC DNA]</scope>
    <source>
        <strain evidence="10 11">NPDC050403</strain>
    </source>
</reference>
<keyword evidence="3" id="KW-1003">Cell membrane</keyword>
<accession>A0ABV3G2F6</accession>
<dbReference type="Gene3D" id="1.20.1250.20">
    <property type="entry name" value="MFS general substrate transporter like domains"/>
    <property type="match status" value="1"/>
</dbReference>
<feature type="transmembrane region" description="Helical" evidence="8">
    <location>
        <begin position="281"/>
        <end position="305"/>
    </location>
</feature>
<feature type="transmembrane region" description="Helical" evidence="8">
    <location>
        <begin position="411"/>
        <end position="434"/>
    </location>
</feature>
<comment type="caution">
    <text evidence="10">The sequence shown here is derived from an EMBL/GenBank/DDBJ whole genome shotgun (WGS) entry which is preliminary data.</text>
</comment>
<protein>
    <submittedName>
        <fullName evidence="10">MDR family MFS transporter</fullName>
    </submittedName>
</protein>
<feature type="transmembrane region" description="Helical" evidence="8">
    <location>
        <begin position="147"/>
        <end position="174"/>
    </location>
</feature>
<dbReference type="Gene3D" id="1.20.1720.10">
    <property type="entry name" value="Multidrug resistance protein D"/>
    <property type="match status" value="1"/>
</dbReference>
<proteinExistence type="predicted"/>
<feature type="transmembrane region" description="Helical" evidence="8">
    <location>
        <begin position="111"/>
        <end position="135"/>
    </location>
</feature>
<evidence type="ECO:0000256" key="2">
    <source>
        <dbReference type="ARBA" id="ARBA00022448"/>
    </source>
</evidence>
<dbReference type="InterPro" id="IPR004638">
    <property type="entry name" value="EmrB-like"/>
</dbReference>
<evidence type="ECO:0000256" key="1">
    <source>
        <dbReference type="ARBA" id="ARBA00004651"/>
    </source>
</evidence>
<evidence type="ECO:0000256" key="6">
    <source>
        <dbReference type="ARBA" id="ARBA00023136"/>
    </source>
</evidence>
<feature type="transmembrane region" description="Helical" evidence="8">
    <location>
        <begin position="372"/>
        <end position="390"/>
    </location>
</feature>
<evidence type="ECO:0000259" key="9">
    <source>
        <dbReference type="PROSITE" id="PS50850"/>
    </source>
</evidence>
<feature type="transmembrane region" description="Helical" evidence="8">
    <location>
        <begin position="180"/>
        <end position="200"/>
    </location>
</feature>
<evidence type="ECO:0000256" key="4">
    <source>
        <dbReference type="ARBA" id="ARBA00022692"/>
    </source>
</evidence>
<name>A0ABV3G2F6_9NOCA</name>
<dbReference type="InterPro" id="IPR036259">
    <property type="entry name" value="MFS_trans_sf"/>
</dbReference>
<feature type="transmembrane region" description="Helical" evidence="8">
    <location>
        <begin position="348"/>
        <end position="366"/>
    </location>
</feature>
<dbReference type="RefSeq" id="WP_357788556.1">
    <property type="nucleotide sequence ID" value="NZ_JBFAKC010000017.1"/>
</dbReference>
<dbReference type="InterPro" id="IPR011701">
    <property type="entry name" value="MFS"/>
</dbReference>
<evidence type="ECO:0000256" key="3">
    <source>
        <dbReference type="ARBA" id="ARBA00022475"/>
    </source>
</evidence>
<feature type="region of interest" description="Disordered" evidence="7">
    <location>
        <begin position="572"/>
        <end position="618"/>
    </location>
</feature>
<feature type="transmembrane region" description="Helical" evidence="8">
    <location>
        <begin position="317"/>
        <end position="336"/>
    </location>
</feature>
<keyword evidence="2" id="KW-0813">Transport</keyword>
<feature type="transmembrane region" description="Helical" evidence="8">
    <location>
        <begin position="512"/>
        <end position="533"/>
    </location>
</feature>
<dbReference type="PROSITE" id="PS50850">
    <property type="entry name" value="MFS"/>
    <property type="match status" value="1"/>
</dbReference>
<feature type="compositionally biased region" description="Basic and acidic residues" evidence="7">
    <location>
        <begin position="609"/>
        <end position="618"/>
    </location>
</feature>
<evidence type="ECO:0000313" key="11">
    <source>
        <dbReference type="Proteomes" id="UP001551695"/>
    </source>
</evidence>
<comment type="subcellular location">
    <subcellularLocation>
        <location evidence="1">Cell membrane</location>
        <topology evidence="1">Multi-pass membrane protein</topology>
    </subcellularLocation>
</comment>
<evidence type="ECO:0000256" key="5">
    <source>
        <dbReference type="ARBA" id="ARBA00022989"/>
    </source>
</evidence>
<dbReference type="SUPFAM" id="SSF103473">
    <property type="entry name" value="MFS general substrate transporter"/>
    <property type="match status" value="1"/>
</dbReference>
<dbReference type="PANTHER" id="PTHR23501">
    <property type="entry name" value="MAJOR FACILITATOR SUPERFAMILY"/>
    <property type="match status" value="1"/>
</dbReference>
<dbReference type="EMBL" id="JBFAKC010000017">
    <property type="protein sequence ID" value="MEV0711867.1"/>
    <property type="molecule type" value="Genomic_DNA"/>
</dbReference>
<keyword evidence="4 8" id="KW-0812">Transmembrane</keyword>
<keyword evidence="5 8" id="KW-1133">Transmembrane helix</keyword>